<dbReference type="InterPro" id="IPR005835">
    <property type="entry name" value="NTP_transferase_dom"/>
</dbReference>
<name>A0A7S0DNI0_9EUKA</name>
<sequence>MTQPLNLIIPLGGIGSRFQKEGYTQPKPFVKVLGKGMVKWLVEHLSGSKPEDTLVIIYNPKFLTMEQRMIDLQLQLKKSFSSVKLVRLPGPTRGAAETVLYGVKELTPKEKENPCMLLDGDCFFKVDVVSLYRKIAGGCGASVVFRDTQPKPIYSYVKVTDEKNWDVTEIIEKVKISDYANTGCYCFRNGVEMQKYIQLIIDKGEQQLSQDMKGEFYTSGVIKAMLRDSVPFKAIMVDRKDFFVLGTPKHVTDFCNKWVKSGHVQPRRFCFDLDHTLVTGPQVPAVYESCEPVKDRIAFCNWLYDQGHYIIIATARRMRTHNANVGRVVKDIGKLTLEQLNKFGIRYHEIHFGKPWGHFYIDTKSINCLDDLPKELGYYPAVSDKKSKAQPVIISKAPKEGAEAISGPPMNLIIPLGGIGSRFQKQGYMKPKPFVQVMGKPMLYWLMDTLKKNGASPKDSILLIYNPKFLTMTQHMEELVDVYQHSFTSVRLVHLPGPTRGAAETVLFGVKALTNDEKKNPCMLLDGDCFYTSDIVTKYRSIASNCGASIVFHDTQPKPIFSYVKVNNTKSMDVTEIIEKVKISDYANTGCYCFRNGAELQKYIQIIIDKGEKQLSQDMKGEFYTSGVIKAMLRDNIPFKAILVDRKSFSVLGTPAQVKDFVATEAKEGSYTRYRFVFDFDTLFPEGRLSLRIANYLRGRNSEGHYIIIQSCHGMEDGNVFKANKDFALYILNLLQNSKIPYHELSFRKPVADFYIDDKGVCALEDLQKYTGYYDQPKTSPVQPKELSPSDQDGVSPYLVSTAASIAAIGAIFFFKNIRNLF</sequence>
<dbReference type="AlphaFoldDB" id="A0A7S0DNI0"/>
<keyword evidence="1" id="KW-0808">Transferase</keyword>
<protein>
    <recommendedName>
        <fullName evidence="3">Nucleotidyl transferase domain-containing protein</fullName>
    </recommendedName>
</protein>
<keyword evidence="2" id="KW-0548">Nucleotidyltransferase</keyword>
<dbReference type="InterPro" id="IPR029044">
    <property type="entry name" value="Nucleotide-diphossugar_trans"/>
</dbReference>
<evidence type="ECO:0000259" key="3">
    <source>
        <dbReference type="Pfam" id="PF00483"/>
    </source>
</evidence>
<accession>A0A7S0DNI0</accession>
<gene>
    <name evidence="4" type="ORF">LAMO00422_LOCUS16725</name>
</gene>
<dbReference type="EMBL" id="HBEM01024637">
    <property type="protein sequence ID" value="CAD8457774.1"/>
    <property type="molecule type" value="Transcribed_RNA"/>
</dbReference>
<dbReference type="SUPFAM" id="SSF53448">
    <property type="entry name" value="Nucleotide-diphospho-sugar transferases"/>
    <property type="match status" value="2"/>
</dbReference>
<reference evidence="4" key="1">
    <citation type="submission" date="2021-01" db="EMBL/GenBank/DDBJ databases">
        <authorList>
            <person name="Corre E."/>
            <person name="Pelletier E."/>
            <person name="Niang G."/>
            <person name="Scheremetjew M."/>
            <person name="Finn R."/>
            <person name="Kale V."/>
            <person name="Holt S."/>
            <person name="Cochrane G."/>
            <person name="Meng A."/>
            <person name="Brown T."/>
            <person name="Cohen L."/>
        </authorList>
    </citation>
    <scope>NUCLEOTIDE SEQUENCE</scope>
    <source>
        <strain evidence="4">CCMP2058</strain>
    </source>
</reference>
<dbReference type="InterPro" id="IPR036412">
    <property type="entry name" value="HAD-like_sf"/>
</dbReference>
<dbReference type="InterPro" id="IPR023214">
    <property type="entry name" value="HAD_sf"/>
</dbReference>
<dbReference type="PANTHER" id="PTHR43584">
    <property type="entry name" value="NUCLEOTIDYL TRANSFERASE"/>
    <property type="match status" value="1"/>
</dbReference>
<feature type="domain" description="Nucleotidyl transferase" evidence="3">
    <location>
        <begin position="414"/>
        <end position="598"/>
    </location>
</feature>
<evidence type="ECO:0000313" key="4">
    <source>
        <dbReference type="EMBL" id="CAD8457774.1"/>
    </source>
</evidence>
<dbReference type="Pfam" id="PF00483">
    <property type="entry name" value="NTP_transferase"/>
    <property type="match status" value="2"/>
</dbReference>
<dbReference type="Gene3D" id="3.40.50.1000">
    <property type="entry name" value="HAD superfamily/HAD-like"/>
    <property type="match status" value="2"/>
</dbReference>
<feature type="domain" description="Nucleotidyl transferase" evidence="3">
    <location>
        <begin position="9"/>
        <end position="192"/>
    </location>
</feature>
<dbReference type="GO" id="GO:0016779">
    <property type="term" value="F:nucleotidyltransferase activity"/>
    <property type="evidence" value="ECO:0007669"/>
    <property type="project" value="UniProtKB-KW"/>
</dbReference>
<evidence type="ECO:0000256" key="1">
    <source>
        <dbReference type="ARBA" id="ARBA00022679"/>
    </source>
</evidence>
<proteinExistence type="predicted"/>
<dbReference type="Gene3D" id="3.90.550.10">
    <property type="entry name" value="Spore Coat Polysaccharide Biosynthesis Protein SpsA, Chain A"/>
    <property type="match status" value="2"/>
</dbReference>
<dbReference type="PANTHER" id="PTHR43584:SF8">
    <property type="entry name" value="N-ACETYLMURAMATE ALPHA-1-PHOSPHATE URIDYLYLTRANSFERASE"/>
    <property type="match status" value="1"/>
</dbReference>
<organism evidence="4">
    <name type="scientific">Amorphochlora amoebiformis</name>
    <dbReference type="NCBI Taxonomy" id="1561963"/>
    <lineage>
        <taxon>Eukaryota</taxon>
        <taxon>Sar</taxon>
        <taxon>Rhizaria</taxon>
        <taxon>Cercozoa</taxon>
        <taxon>Chlorarachniophyceae</taxon>
        <taxon>Amorphochlora</taxon>
    </lineage>
</organism>
<dbReference type="SUPFAM" id="SSF56784">
    <property type="entry name" value="HAD-like"/>
    <property type="match status" value="1"/>
</dbReference>
<dbReference type="InterPro" id="IPR050065">
    <property type="entry name" value="GlmU-like"/>
</dbReference>
<evidence type="ECO:0000256" key="2">
    <source>
        <dbReference type="ARBA" id="ARBA00022695"/>
    </source>
</evidence>